<evidence type="ECO:0000313" key="2">
    <source>
        <dbReference type="Proteomes" id="UP000253204"/>
    </source>
</evidence>
<protein>
    <submittedName>
        <fullName evidence="1">WYL domain-containing protein</fullName>
    </submittedName>
</protein>
<name>A0A368TPK9_9GAMM</name>
<dbReference type="RefSeq" id="WP_114488299.1">
    <property type="nucleotide sequence ID" value="NZ_CBCSHM010000019.1"/>
</dbReference>
<dbReference type="OrthoDB" id="8595817at2"/>
<keyword evidence="2" id="KW-1185">Reference proteome</keyword>
<dbReference type="EMBL" id="QPIJ01000064">
    <property type="protein sequence ID" value="RCV86510.1"/>
    <property type="molecule type" value="Genomic_DNA"/>
</dbReference>
<gene>
    <name evidence="1" type="ORF">DU506_18240</name>
</gene>
<accession>A0A368TPK9</accession>
<evidence type="ECO:0000313" key="1">
    <source>
        <dbReference type="EMBL" id="RCV86510.1"/>
    </source>
</evidence>
<comment type="caution">
    <text evidence="1">The sequence shown here is derived from an EMBL/GenBank/DDBJ whole genome shotgun (WGS) entry which is preliminary data.</text>
</comment>
<proteinExistence type="predicted"/>
<reference evidence="1 2" key="1">
    <citation type="submission" date="2018-07" db="EMBL/GenBank/DDBJ databases">
        <title>Halomonas rutogse sp. nov., isolated from Lake TangqianCo on Tibetan Plateau.</title>
        <authorList>
            <person name="Lu H."/>
            <person name="Xing P."/>
            <person name="Wu Q."/>
        </authorList>
    </citation>
    <scope>NUCLEOTIDE SEQUENCE [LARGE SCALE GENOMIC DNA]</scope>
    <source>
        <strain evidence="1 2">TQ8S</strain>
    </source>
</reference>
<dbReference type="AlphaFoldDB" id="A0A368TPK9"/>
<organism evidence="1 2">
    <name type="scientific">Vreelandella rituensis</name>
    <dbReference type="NCBI Taxonomy" id="2282306"/>
    <lineage>
        <taxon>Bacteria</taxon>
        <taxon>Pseudomonadati</taxon>
        <taxon>Pseudomonadota</taxon>
        <taxon>Gammaproteobacteria</taxon>
        <taxon>Oceanospirillales</taxon>
        <taxon>Halomonadaceae</taxon>
        <taxon>Vreelandella</taxon>
    </lineage>
</organism>
<sequence length="317" mass="36338">MAKQLERHLNILQHFPRPPAYITAAQLHERLPHDLNVTKRTVERDLKQMSASFPDALEMVEGQGDNGRAIHWRLRFRQGLLPETFLNNPDLAMTLSLLEQQARSRLPRAVLDRLLPYWEQARTAHKHNAQTQRWQRDFQYLPDPMRPEPPSVDPEIQHTVEDALANEQRLTVTLETLDGSLTYARLLALRLILQEEVLYMLVENLETDDPEASLLLLPLHRVTHATASGLASGSGIEPDLAQQHLLGTGELITLEMRVSRSLAEALFERPIGHGLHIHVDGEHYRVTTKIEDSPQLHRWLQRRANEIEQCPSTCDTK</sequence>
<dbReference type="Proteomes" id="UP000253204">
    <property type="component" value="Unassembled WGS sequence"/>
</dbReference>